<accession>X6MDZ0</accession>
<organism evidence="1 2">
    <name type="scientific">Reticulomyxa filosa</name>
    <dbReference type="NCBI Taxonomy" id="46433"/>
    <lineage>
        <taxon>Eukaryota</taxon>
        <taxon>Sar</taxon>
        <taxon>Rhizaria</taxon>
        <taxon>Retaria</taxon>
        <taxon>Foraminifera</taxon>
        <taxon>Monothalamids</taxon>
        <taxon>Reticulomyxidae</taxon>
        <taxon>Reticulomyxa</taxon>
    </lineage>
</organism>
<dbReference type="EMBL" id="ASPP01021719">
    <property type="protein sequence ID" value="ETO12109.1"/>
    <property type="molecule type" value="Genomic_DNA"/>
</dbReference>
<reference evidence="1 2" key="1">
    <citation type="journal article" date="2013" name="Curr. Biol.">
        <title>The Genome of the Foraminiferan Reticulomyxa filosa.</title>
        <authorList>
            <person name="Glockner G."/>
            <person name="Hulsmann N."/>
            <person name="Schleicher M."/>
            <person name="Noegel A.A."/>
            <person name="Eichinger L."/>
            <person name="Gallinger C."/>
            <person name="Pawlowski J."/>
            <person name="Sierra R."/>
            <person name="Euteneuer U."/>
            <person name="Pillet L."/>
            <person name="Moustafa A."/>
            <person name="Platzer M."/>
            <person name="Groth M."/>
            <person name="Szafranski K."/>
            <person name="Schliwa M."/>
        </authorList>
    </citation>
    <scope>NUCLEOTIDE SEQUENCE [LARGE SCALE GENOMIC DNA]</scope>
</reference>
<comment type="caution">
    <text evidence="1">The sequence shown here is derived from an EMBL/GenBank/DDBJ whole genome shotgun (WGS) entry which is preliminary data.</text>
</comment>
<dbReference type="AlphaFoldDB" id="X6MDZ0"/>
<keyword evidence="2" id="KW-1185">Reference proteome</keyword>
<proteinExistence type="predicted"/>
<evidence type="ECO:0000313" key="1">
    <source>
        <dbReference type="EMBL" id="ETO12109.1"/>
    </source>
</evidence>
<sequence length="65" mass="7654">MDGLIDKDYHIHERNASSIAKIALKWNEKQLNDAINYFINRFNCEKRDDKYAGLLEGIAQRLDEK</sequence>
<protein>
    <submittedName>
        <fullName evidence="1">Uncharacterized protein</fullName>
    </submittedName>
</protein>
<name>X6MDZ0_RETFI</name>
<evidence type="ECO:0000313" key="2">
    <source>
        <dbReference type="Proteomes" id="UP000023152"/>
    </source>
</evidence>
<gene>
    <name evidence="1" type="ORF">RFI_25269</name>
</gene>
<dbReference type="Proteomes" id="UP000023152">
    <property type="component" value="Unassembled WGS sequence"/>
</dbReference>